<dbReference type="GO" id="GO:0006915">
    <property type="term" value="P:apoptotic process"/>
    <property type="evidence" value="ECO:0000318"/>
    <property type="project" value="GO_Central"/>
</dbReference>
<gene>
    <name evidence="6" type="primary">LOC100185968</name>
</gene>
<reference evidence="6" key="2">
    <citation type="journal article" date="2008" name="Genome Biol.">
        <title>Improved genome assembly and evidence-based global gene model set for the chordate Ciona intestinalis: new insight into intron and operon populations.</title>
        <authorList>
            <person name="Satou Y."/>
            <person name="Mineta K."/>
            <person name="Ogasawara M."/>
            <person name="Sasakura Y."/>
            <person name="Shoguchi E."/>
            <person name="Ueno K."/>
            <person name="Yamada L."/>
            <person name="Matsumoto J."/>
            <person name="Wasserscheid J."/>
            <person name="Dewar K."/>
            <person name="Wiley G.B."/>
            <person name="Macmil S.L."/>
            <person name="Roe B.A."/>
            <person name="Zeller R.W."/>
            <person name="Hastings K.E."/>
            <person name="Lemaire P."/>
            <person name="Lindquist E."/>
            <person name="Endo T."/>
            <person name="Hotta K."/>
            <person name="Inaba K."/>
        </authorList>
    </citation>
    <scope>NUCLEOTIDE SEQUENCE [LARGE SCALE GENOMIC DNA]</scope>
    <source>
        <strain evidence="6">wild type</strain>
    </source>
</reference>
<dbReference type="PROSITE" id="PS50208">
    <property type="entry name" value="CASPASE_P20"/>
    <property type="match status" value="1"/>
</dbReference>
<dbReference type="InterPro" id="IPR015917">
    <property type="entry name" value="Pept_C14A"/>
</dbReference>
<reference evidence="6" key="3">
    <citation type="submission" date="2025-08" db="UniProtKB">
        <authorList>
            <consortium name="Ensembl"/>
        </authorList>
    </citation>
    <scope>IDENTIFICATION</scope>
</reference>
<feature type="domain" description="Caspase family p10" evidence="4">
    <location>
        <begin position="161"/>
        <end position="251"/>
    </location>
</feature>
<dbReference type="PRINTS" id="PR00376">
    <property type="entry name" value="IL1BCENZYME"/>
</dbReference>
<dbReference type="GO" id="GO:0005829">
    <property type="term" value="C:cytosol"/>
    <property type="evidence" value="ECO:0000318"/>
    <property type="project" value="GO_Central"/>
</dbReference>
<dbReference type="EMBL" id="EAAA01001393">
    <property type="status" value="NOT_ANNOTATED_CDS"/>
    <property type="molecule type" value="Genomic_DNA"/>
</dbReference>
<dbReference type="Gene3D" id="3.30.70.1470">
    <property type="entry name" value="Caspase-like"/>
    <property type="match status" value="1"/>
</dbReference>
<proteinExistence type="inferred from homology"/>
<protein>
    <submittedName>
        <fullName evidence="6">Caspase-6-like</fullName>
    </submittedName>
</protein>
<comment type="similarity">
    <text evidence="1 2">Belongs to the peptidase C14A family.</text>
</comment>
<dbReference type="HOGENOM" id="CLU_036904_2_0_1"/>
<dbReference type="FunFam" id="3.30.70.1470:FF:000001">
    <property type="entry name" value="Putative caspase-2"/>
    <property type="match status" value="1"/>
</dbReference>
<reference evidence="7" key="1">
    <citation type="journal article" date="2002" name="Science">
        <title>The draft genome of Ciona intestinalis: insights into chordate and vertebrate origins.</title>
        <authorList>
            <person name="Dehal P."/>
            <person name="Satou Y."/>
            <person name="Campbell R.K."/>
            <person name="Chapman J."/>
            <person name="Degnan B."/>
            <person name="De Tomaso A."/>
            <person name="Davidson B."/>
            <person name="Di Gregorio A."/>
            <person name="Gelpke M."/>
            <person name="Goodstein D.M."/>
            <person name="Harafuji N."/>
            <person name="Hastings K.E."/>
            <person name="Ho I."/>
            <person name="Hotta K."/>
            <person name="Huang W."/>
            <person name="Kawashima T."/>
            <person name="Lemaire P."/>
            <person name="Martinez D."/>
            <person name="Meinertzhagen I.A."/>
            <person name="Necula S."/>
            <person name="Nonaka M."/>
            <person name="Putnam N."/>
            <person name="Rash S."/>
            <person name="Saiga H."/>
            <person name="Satake M."/>
            <person name="Terry A."/>
            <person name="Yamada L."/>
            <person name="Wang H.G."/>
            <person name="Awazu S."/>
            <person name="Azumi K."/>
            <person name="Boore J."/>
            <person name="Branno M."/>
            <person name="Chin-Bow S."/>
            <person name="DeSantis R."/>
            <person name="Doyle S."/>
            <person name="Francino P."/>
            <person name="Keys D.N."/>
            <person name="Haga S."/>
            <person name="Hayashi H."/>
            <person name="Hino K."/>
            <person name="Imai K.S."/>
            <person name="Inaba K."/>
            <person name="Kano S."/>
            <person name="Kobayashi K."/>
            <person name="Kobayashi M."/>
            <person name="Lee B.I."/>
            <person name="Makabe K.W."/>
            <person name="Manohar C."/>
            <person name="Matassi G."/>
            <person name="Medina M."/>
            <person name="Mochizuki Y."/>
            <person name="Mount S."/>
            <person name="Morishita T."/>
            <person name="Miura S."/>
            <person name="Nakayama A."/>
            <person name="Nishizaka S."/>
            <person name="Nomoto H."/>
            <person name="Ohta F."/>
            <person name="Oishi K."/>
            <person name="Rigoutsos I."/>
            <person name="Sano M."/>
            <person name="Sasaki A."/>
            <person name="Sasakura Y."/>
            <person name="Shoguchi E."/>
            <person name="Shin-i T."/>
            <person name="Spagnuolo A."/>
            <person name="Stainier D."/>
            <person name="Suzuki M.M."/>
            <person name="Tassy O."/>
            <person name="Takatori N."/>
            <person name="Tokuoka M."/>
            <person name="Yagi K."/>
            <person name="Yoshizaki F."/>
            <person name="Wada S."/>
            <person name="Zhang C."/>
            <person name="Hyatt P.D."/>
            <person name="Larimer F."/>
            <person name="Detter C."/>
            <person name="Doggett N."/>
            <person name="Glavina T."/>
            <person name="Hawkins T."/>
            <person name="Richardson P."/>
            <person name="Lucas S."/>
            <person name="Kohara Y."/>
            <person name="Levine M."/>
            <person name="Satoh N."/>
            <person name="Rokhsar D.S."/>
        </authorList>
    </citation>
    <scope>NUCLEOTIDE SEQUENCE [LARGE SCALE GENOMIC DNA]</scope>
</reference>
<dbReference type="InterPro" id="IPR011600">
    <property type="entry name" value="Pept_C14_caspase"/>
</dbReference>
<dbReference type="RefSeq" id="XP_002123720.1">
    <property type="nucleotide sequence ID" value="XM_002123684.4"/>
</dbReference>
<evidence type="ECO:0000256" key="3">
    <source>
        <dbReference type="SAM" id="MobiDB-lite"/>
    </source>
</evidence>
<evidence type="ECO:0000256" key="1">
    <source>
        <dbReference type="ARBA" id="ARBA00010134"/>
    </source>
</evidence>
<dbReference type="InParanoid" id="F6TBD6"/>
<dbReference type="InterPro" id="IPR029030">
    <property type="entry name" value="Caspase-like_dom_sf"/>
</dbReference>
<dbReference type="STRING" id="7719.ENSCINP00000022034"/>
<evidence type="ECO:0000259" key="5">
    <source>
        <dbReference type="PROSITE" id="PS50208"/>
    </source>
</evidence>
<dbReference type="SUPFAM" id="SSF52129">
    <property type="entry name" value="Caspase-like"/>
    <property type="match status" value="1"/>
</dbReference>
<dbReference type="SMART" id="SM00115">
    <property type="entry name" value="CASc"/>
    <property type="match status" value="1"/>
</dbReference>
<dbReference type="GeneTree" id="ENSGT00940000155140"/>
<evidence type="ECO:0000313" key="6">
    <source>
        <dbReference type="Ensembl" id="ENSCINP00000022034.2"/>
    </source>
</evidence>
<evidence type="ECO:0000313" key="7">
    <source>
        <dbReference type="Proteomes" id="UP000008144"/>
    </source>
</evidence>
<dbReference type="InterPro" id="IPR002398">
    <property type="entry name" value="Pept_C14"/>
</dbReference>
<feature type="domain" description="Caspase family p20" evidence="5">
    <location>
        <begin position="17"/>
        <end position="141"/>
    </location>
</feature>
<dbReference type="FunFam" id="3.40.50.1460:FF:000072">
    <property type="entry name" value="caspase-6-like isoform X1"/>
    <property type="match status" value="1"/>
</dbReference>
<dbReference type="GO" id="GO:0004197">
    <property type="term" value="F:cysteine-type endopeptidase activity"/>
    <property type="evidence" value="ECO:0000318"/>
    <property type="project" value="GO_Central"/>
</dbReference>
<evidence type="ECO:0000259" key="4">
    <source>
        <dbReference type="PROSITE" id="PS50207"/>
    </source>
</evidence>
<feature type="compositionally biased region" description="Polar residues" evidence="3">
    <location>
        <begin position="269"/>
        <end position="279"/>
    </location>
</feature>
<accession>A0A1W2W9A9</accession>
<dbReference type="Pfam" id="PF00656">
    <property type="entry name" value="Peptidase_C14"/>
    <property type="match status" value="1"/>
</dbReference>
<dbReference type="Proteomes" id="UP000008144">
    <property type="component" value="Chromosome 2"/>
</dbReference>
<accession>F6TBD6</accession>
<dbReference type="KEGG" id="cin:100185968"/>
<dbReference type="GeneID" id="100185968"/>
<feature type="region of interest" description="Disordered" evidence="3">
    <location>
        <begin position="257"/>
        <end position="279"/>
    </location>
</feature>
<dbReference type="GO" id="GO:0006508">
    <property type="term" value="P:proteolysis"/>
    <property type="evidence" value="ECO:0007669"/>
    <property type="project" value="InterPro"/>
</dbReference>
<dbReference type="GO" id="GO:0005737">
    <property type="term" value="C:cytoplasm"/>
    <property type="evidence" value="ECO:0000318"/>
    <property type="project" value="GO_Central"/>
</dbReference>
<reference evidence="6" key="4">
    <citation type="submission" date="2025-09" db="UniProtKB">
        <authorList>
            <consortium name="Ensembl"/>
        </authorList>
    </citation>
    <scope>IDENTIFICATION</scope>
</reference>
<dbReference type="OrthoDB" id="6044770at2759"/>
<dbReference type="InterPro" id="IPR002138">
    <property type="entry name" value="Pept_C14_p10"/>
</dbReference>
<dbReference type="Ensembl" id="ENSCINT00000022280.2">
    <property type="protein sequence ID" value="ENSCINP00000022034.2"/>
    <property type="gene ID" value="ENSCING00000011564.2"/>
</dbReference>
<organism evidence="6 7">
    <name type="scientific">Ciona intestinalis</name>
    <name type="common">Transparent sea squirt</name>
    <name type="synonym">Ascidia intestinalis</name>
    <dbReference type="NCBI Taxonomy" id="7719"/>
    <lineage>
        <taxon>Eukaryota</taxon>
        <taxon>Metazoa</taxon>
        <taxon>Chordata</taxon>
        <taxon>Tunicata</taxon>
        <taxon>Ascidiacea</taxon>
        <taxon>Phlebobranchia</taxon>
        <taxon>Cionidae</taxon>
        <taxon>Ciona</taxon>
    </lineage>
</organism>
<dbReference type="InterPro" id="IPR001309">
    <property type="entry name" value="Pept_C14_p20"/>
</dbReference>
<dbReference type="GO" id="GO:0043525">
    <property type="term" value="P:positive regulation of neuron apoptotic process"/>
    <property type="evidence" value="ECO:0000318"/>
    <property type="project" value="GO_Central"/>
</dbReference>
<dbReference type="PROSITE" id="PS50207">
    <property type="entry name" value="CASPASE_P10"/>
    <property type="match status" value="1"/>
</dbReference>
<evidence type="ECO:0000256" key="2">
    <source>
        <dbReference type="RuleBase" id="RU003971"/>
    </source>
</evidence>
<dbReference type="Gene3D" id="3.40.50.1460">
    <property type="match status" value="1"/>
</dbReference>
<dbReference type="PANTHER" id="PTHR10454">
    <property type="entry name" value="CASPASE"/>
    <property type="match status" value="1"/>
</dbReference>
<keyword evidence="7" id="KW-1185">Reference proteome</keyword>
<dbReference type="AlphaFoldDB" id="F6TBD6"/>
<sequence>MEISINESYKIDYSHEKIGLAVVFLSEMKSDSPETKKALLEDYEDFKKLFADMRFDVKSYSGEMKFSTVVENLEAVLEEIQRNPLISCFICMFIGHGGPGFINTADGKLDIHENILSKFMPQDCLKGKPKIFIFQTCRGTRHNFDSLACSGTLTVPTVLNPEGSDMLLCYASWQGFVSYCVNTKGKGTCYLQELHSMLRKFADGTNHLIDILTVLNRQVSSSPIMNSQRTDYFYQMPSFESSLRKKLFLLVDQRMPETAPTGDRGDSGDFQSSQLNVNV</sequence>
<name>F6TBD6_CIOIN</name>
<dbReference type="PANTHER" id="PTHR10454:SF244">
    <property type="entry name" value="CASPASE-6-LIKE"/>
    <property type="match status" value="1"/>
</dbReference>